<dbReference type="InterPro" id="IPR020846">
    <property type="entry name" value="MFS_dom"/>
</dbReference>
<sequence>MPVARATRHAWVVWATAVVVYLFAVFHRSSLGVAGLAAGERFGVGPAALSTFTVLQVAVYAAMQVPTGLLVDRFGPRRVLTVAALLMGLGQTLFAVAESYPLGLLARAVLGLGDAMTWVSVLRLIAAHFPARRYAVVMSLSAMLGAAGNLAATVPLTAALHEPGWTVTFLAVGLATAVYGLVAAVRLRDVPAGSPAPVAESTPPTAVLRKVVGAWQVPGTRLGFWVHFSTMVAPTTLGLLWGVPYLVQAQGLSAEAAGSVLSLLVLGALVGSPLLGAAIGRRPELRMPLVAAYLVTSAVVWALLLALPGGQAPLWLLVLAFALFAFGGPASSVAFALAKDYNPVRTVSTATGVVNVGGFVATTIAALAVGVLLGLAEPLGSGPAFQIAFLAVVAVQLVGTWRTATWWRRARAVVLLAAERGEQVPVQLRRRRWDDPVPQPAVA</sequence>
<dbReference type="PROSITE" id="PS50850">
    <property type="entry name" value="MFS"/>
    <property type="match status" value="1"/>
</dbReference>
<feature type="transmembrane region" description="Helical" evidence="5">
    <location>
        <begin position="382"/>
        <end position="401"/>
    </location>
</feature>
<keyword evidence="4 5" id="KW-0472">Membrane</keyword>
<name>A0ABR6BFT0_9PSEU</name>
<accession>A0ABR6BFT0</accession>
<dbReference type="Pfam" id="PF07690">
    <property type="entry name" value="MFS_1"/>
    <property type="match status" value="1"/>
</dbReference>
<feature type="transmembrane region" description="Helical" evidence="5">
    <location>
        <begin position="224"/>
        <end position="247"/>
    </location>
</feature>
<feature type="transmembrane region" description="Helical" evidence="5">
    <location>
        <begin position="78"/>
        <end position="96"/>
    </location>
</feature>
<dbReference type="PANTHER" id="PTHR43826:SF3">
    <property type="entry name" value="GLUCOSE-6-PHOSPHATE EXCHANGER SLC37A4"/>
    <property type="match status" value="1"/>
</dbReference>
<gene>
    <name evidence="7" type="ORF">BC739_002935</name>
</gene>
<feature type="transmembrane region" description="Helical" evidence="5">
    <location>
        <begin position="350"/>
        <end position="376"/>
    </location>
</feature>
<comment type="subcellular location">
    <subcellularLocation>
        <location evidence="1">Cell membrane</location>
        <topology evidence="1">Multi-pass membrane protein</topology>
    </subcellularLocation>
</comment>
<evidence type="ECO:0000256" key="5">
    <source>
        <dbReference type="SAM" id="Phobius"/>
    </source>
</evidence>
<reference evidence="7 8" key="1">
    <citation type="submission" date="2020-08" db="EMBL/GenBank/DDBJ databases">
        <title>Genomic Encyclopedia of Archaeal and Bacterial Type Strains, Phase II (KMG-II): from individual species to whole genera.</title>
        <authorList>
            <person name="Goeker M."/>
        </authorList>
    </citation>
    <scope>NUCLEOTIDE SEQUENCE [LARGE SCALE GENOMIC DNA]</scope>
    <source>
        <strain evidence="7 8">DSM 43850</strain>
    </source>
</reference>
<dbReference type="Gene3D" id="1.20.1250.20">
    <property type="entry name" value="MFS general substrate transporter like domains"/>
    <property type="match status" value="2"/>
</dbReference>
<evidence type="ECO:0000313" key="8">
    <source>
        <dbReference type="Proteomes" id="UP000517916"/>
    </source>
</evidence>
<feature type="domain" description="Major facilitator superfamily (MFS) profile" evidence="6">
    <location>
        <begin position="13"/>
        <end position="411"/>
    </location>
</feature>
<proteinExistence type="predicted"/>
<dbReference type="PANTHER" id="PTHR43826">
    <property type="entry name" value="GLUCOSE-6-PHOSPHATE EXCHANGER SLC37A4"/>
    <property type="match status" value="1"/>
</dbReference>
<feature type="transmembrane region" description="Helical" evidence="5">
    <location>
        <begin position="9"/>
        <end position="27"/>
    </location>
</feature>
<keyword evidence="3 5" id="KW-1133">Transmembrane helix</keyword>
<evidence type="ECO:0000256" key="2">
    <source>
        <dbReference type="ARBA" id="ARBA00022692"/>
    </source>
</evidence>
<evidence type="ECO:0000259" key="6">
    <source>
        <dbReference type="PROSITE" id="PS50850"/>
    </source>
</evidence>
<feature type="transmembrane region" description="Helical" evidence="5">
    <location>
        <begin position="164"/>
        <end position="185"/>
    </location>
</feature>
<feature type="transmembrane region" description="Helical" evidence="5">
    <location>
        <begin position="134"/>
        <end position="152"/>
    </location>
</feature>
<evidence type="ECO:0000313" key="7">
    <source>
        <dbReference type="EMBL" id="MBA8925736.1"/>
    </source>
</evidence>
<evidence type="ECO:0000256" key="3">
    <source>
        <dbReference type="ARBA" id="ARBA00022989"/>
    </source>
</evidence>
<organism evidence="7 8">
    <name type="scientific">Kutzneria viridogrisea</name>
    <dbReference type="NCBI Taxonomy" id="47990"/>
    <lineage>
        <taxon>Bacteria</taxon>
        <taxon>Bacillati</taxon>
        <taxon>Actinomycetota</taxon>
        <taxon>Actinomycetes</taxon>
        <taxon>Pseudonocardiales</taxon>
        <taxon>Pseudonocardiaceae</taxon>
        <taxon>Kutzneria</taxon>
    </lineage>
</organism>
<feature type="transmembrane region" description="Helical" evidence="5">
    <location>
        <begin position="102"/>
        <end position="122"/>
    </location>
</feature>
<keyword evidence="2 5" id="KW-0812">Transmembrane</keyword>
<feature type="transmembrane region" description="Helical" evidence="5">
    <location>
        <begin position="290"/>
        <end position="308"/>
    </location>
</feature>
<dbReference type="SUPFAM" id="SSF103473">
    <property type="entry name" value="MFS general substrate transporter"/>
    <property type="match status" value="1"/>
</dbReference>
<evidence type="ECO:0000256" key="1">
    <source>
        <dbReference type="ARBA" id="ARBA00004651"/>
    </source>
</evidence>
<feature type="transmembrane region" description="Helical" evidence="5">
    <location>
        <begin position="259"/>
        <end position="278"/>
    </location>
</feature>
<feature type="transmembrane region" description="Helical" evidence="5">
    <location>
        <begin position="47"/>
        <end position="71"/>
    </location>
</feature>
<dbReference type="InterPro" id="IPR036259">
    <property type="entry name" value="MFS_trans_sf"/>
</dbReference>
<comment type="caution">
    <text evidence="7">The sequence shown here is derived from an EMBL/GenBank/DDBJ whole genome shotgun (WGS) entry which is preliminary data.</text>
</comment>
<dbReference type="Proteomes" id="UP000517916">
    <property type="component" value="Unassembled WGS sequence"/>
</dbReference>
<dbReference type="InterPro" id="IPR051337">
    <property type="entry name" value="OPA_Antiporter"/>
</dbReference>
<dbReference type="InterPro" id="IPR011701">
    <property type="entry name" value="MFS"/>
</dbReference>
<dbReference type="RefSeq" id="WP_182837440.1">
    <property type="nucleotide sequence ID" value="NZ_BAAABQ010000059.1"/>
</dbReference>
<protein>
    <submittedName>
        <fullName evidence="7">Sugar phosphate permease</fullName>
    </submittedName>
</protein>
<dbReference type="EMBL" id="JACJID010000002">
    <property type="protein sequence ID" value="MBA8925736.1"/>
    <property type="molecule type" value="Genomic_DNA"/>
</dbReference>
<keyword evidence="8" id="KW-1185">Reference proteome</keyword>
<feature type="transmembrane region" description="Helical" evidence="5">
    <location>
        <begin position="314"/>
        <end position="338"/>
    </location>
</feature>
<evidence type="ECO:0000256" key="4">
    <source>
        <dbReference type="ARBA" id="ARBA00023136"/>
    </source>
</evidence>